<protein>
    <submittedName>
        <fullName evidence="1">Uncharacterized protein</fullName>
    </submittedName>
</protein>
<accession>A0ABY3WSQ9</accession>
<reference evidence="1 2" key="1">
    <citation type="submission" date="2021-03" db="EMBL/GenBank/DDBJ databases">
        <title>Complete genome of Streptomyces formicae strain 1H-GS9 (DSM 100524).</title>
        <authorList>
            <person name="Atanasov K.E."/>
            <person name="Altabella T."/>
            <person name="Ferrer A."/>
        </authorList>
    </citation>
    <scope>NUCLEOTIDE SEQUENCE [LARGE SCALE GENOMIC DNA]</scope>
    <source>
        <strain evidence="1 2">1H-GS9</strain>
    </source>
</reference>
<evidence type="ECO:0000313" key="2">
    <source>
        <dbReference type="Proteomes" id="UP000828924"/>
    </source>
</evidence>
<organism evidence="1 2">
    <name type="scientific">Streptomyces formicae</name>
    <dbReference type="NCBI Taxonomy" id="1616117"/>
    <lineage>
        <taxon>Bacteria</taxon>
        <taxon>Bacillati</taxon>
        <taxon>Actinomycetota</taxon>
        <taxon>Actinomycetes</taxon>
        <taxon>Kitasatosporales</taxon>
        <taxon>Streptomycetaceae</taxon>
        <taxon>Streptomyces</taxon>
    </lineage>
</organism>
<name>A0ABY3WSQ9_9ACTN</name>
<dbReference type="Proteomes" id="UP000828924">
    <property type="component" value="Chromosome"/>
</dbReference>
<proteinExistence type="predicted"/>
<keyword evidence="2" id="KW-1185">Reference proteome</keyword>
<dbReference type="EMBL" id="CP071872">
    <property type="protein sequence ID" value="UNM15689.1"/>
    <property type="molecule type" value="Genomic_DNA"/>
</dbReference>
<evidence type="ECO:0000313" key="1">
    <source>
        <dbReference type="EMBL" id="UNM15689.1"/>
    </source>
</evidence>
<sequence>MSTSFPFLRAWTEKTRQDHPLRDLITEAAGNSAPGSFASVTVTAFEDIIEALEKAQPLRLDSVRGDFRRARTFDDLLSVRAELVAGAKLARAGVPFDFGQRNGAPEPDLVLREMDLGIEVKARRLDGLRDLSNDLEDALAEVDAKVLVHVVPDSHPLIIKADVRAKVVEETVQRVRSGNLGVEVTEVDQPWAARQRLLLRIGIHQAGDLPYGSRVVVTNGFWGSEPGPHLMDTEDQVRAILENEQKVRQAESMPTILLIDAARTGAAYIRSSAVWAQRLATLLPDTTPFVGAAVMMPTLDNPDAAISLGVRPALSDKDRRAVHELAGRLGLTGV</sequence>
<dbReference type="RefSeq" id="WP_242337674.1">
    <property type="nucleotide sequence ID" value="NZ_CP071872.1"/>
</dbReference>
<gene>
    <name evidence="1" type="ORF">J4032_33305</name>
</gene>